<dbReference type="Pfam" id="PF00999">
    <property type="entry name" value="Na_H_Exchanger"/>
    <property type="match status" value="1"/>
</dbReference>
<protein>
    <recommendedName>
        <fullName evidence="7">Cation/H+ exchanger transmembrane domain-containing protein</fullName>
    </recommendedName>
</protein>
<feature type="region of interest" description="Disordered" evidence="5">
    <location>
        <begin position="291"/>
        <end position="397"/>
    </location>
</feature>
<comment type="caution">
    <text evidence="8">The sequence shown here is derived from an EMBL/GenBank/DDBJ whole genome shotgun (WGS) entry which is preliminary data.</text>
</comment>
<evidence type="ECO:0000313" key="8">
    <source>
        <dbReference type="EMBL" id="RHA43717.1"/>
    </source>
</evidence>
<feature type="region of interest" description="Disordered" evidence="5">
    <location>
        <begin position="118"/>
        <end position="232"/>
    </location>
</feature>
<dbReference type="GO" id="GO:1902600">
    <property type="term" value="P:proton transmembrane transport"/>
    <property type="evidence" value="ECO:0007669"/>
    <property type="project" value="InterPro"/>
</dbReference>
<evidence type="ECO:0000256" key="2">
    <source>
        <dbReference type="ARBA" id="ARBA00022692"/>
    </source>
</evidence>
<evidence type="ECO:0000313" key="9">
    <source>
        <dbReference type="Proteomes" id="UP000283374"/>
    </source>
</evidence>
<feature type="compositionally biased region" description="Basic and acidic residues" evidence="5">
    <location>
        <begin position="131"/>
        <end position="147"/>
    </location>
</feature>
<keyword evidence="2 6" id="KW-0812">Transmembrane</keyword>
<feature type="compositionally biased region" description="Low complexity" evidence="5">
    <location>
        <begin position="384"/>
        <end position="397"/>
    </location>
</feature>
<dbReference type="GO" id="GO:0015297">
    <property type="term" value="F:antiporter activity"/>
    <property type="evidence" value="ECO:0007669"/>
    <property type="project" value="InterPro"/>
</dbReference>
<evidence type="ECO:0000256" key="1">
    <source>
        <dbReference type="ARBA" id="ARBA00004141"/>
    </source>
</evidence>
<dbReference type="AlphaFoldDB" id="A0A413RP26"/>
<feature type="transmembrane region" description="Helical" evidence="6">
    <location>
        <begin position="83"/>
        <end position="105"/>
    </location>
</feature>
<dbReference type="OrthoDB" id="57886at2"/>
<sequence length="397" mass="42541">MHPAVLVAILVAGIVALTPASDRLRIPYPVLLTLFGLVVPLLPGVPSVSVDPDLILPLVLPPLLFAATQRSTAREFRESARPIALLAVGLTLASALAVTVLAHGAGLGWGPAAVLGGGDRRGSAPAPARAPRHDPRGRRDVQRRDGPRALQRGRRGSGSRARHGGAGGAQPGTGAGRGSRSRTGRGDRDQVDPRLAALGDGRDDGDDRDAVRRVPRGRPAVRLRRPGGPHARALPADLRCAVADLRRLAARASRLAVRGRPNHQSRVRVHRVRAHRDPALQLRQQHRARTCGLDRPRPRPGSLRVGAQLDRAVREASPRGRARRRPGRGRDVLGRNARRGHRSHRARLAGRPGLRRGLSAPRLHRRRGPRDGAGHARAARAHPRAAGALAGSRRSRR</sequence>
<comment type="subcellular location">
    <subcellularLocation>
        <location evidence="1">Membrane</location>
        <topology evidence="1">Multi-pass membrane protein</topology>
    </subcellularLocation>
</comment>
<dbReference type="InterPro" id="IPR006153">
    <property type="entry name" value="Cation/H_exchanger_TM"/>
</dbReference>
<evidence type="ECO:0000259" key="7">
    <source>
        <dbReference type="Pfam" id="PF00999"/>
    </source>
</evidence>
<keyword evidence="3 6" id="KW-1133">Transmembrane helix</keyword>
<reference evidence="8 9" key="1">
    <citation type="submission" date="2018-08" db="EMBL/GenBank/DDBJ databases">
        <title>Cellulomonas rhizosphaerae sp. nov., a novel actinomycete isolated from soil.</title>
        <authorList>
            <person name="Tian Y."/>
        </authorList>
    </citation>
    <scope>NUCLEOTIDE SEQUENCE [LARGE SCALE GENOMIC DNA]</scope>
    <source>
        <strain evidence="8 9">NEAU-TCZ24</strain>
    </source>
</reference>
<evidence type="ECO:0000256" key="3">
    <source>
        <dbReference type="ARBA" id="ARBA00022989"/>
    </source>
</evidence>
<feature type="domain" description="Cation/H+ exchanger transmembrane" evidence="7">
    <location>
        <begin position="15"/>
        <end position="115"/>
    </location>
</feature>
<feature type="compositionally biased region" description="Basic residues" evidence="5">
    <location>
        <begin position="151"/>
        <end position="163"/>
    </location>
</feature>
<dbReference type="GO" id="GO:0016020">
    <property type="term" value="C:membrane"/>
    <property type="evidence" value="ECO:0007669"/>
    <property type="project" value="UniProtKB-SubCell"/>
</dbReference>
<organism evidence="8 9">
    <name type="scientific">Cellulomonas rhizosphaerae</name>
    <dbReference type="NCBI Taxonomy" id="2293719"/>
    <lineage>
        <taxon>Bacteria</taxon>
        <taxon>Bacillati</taxon>
        <taxon>Actinomycetota</taxon>
        <taxon>Actinomycetes</taxon>
        <taxon>Micrococcales</taxon>
        <taxon>Cellulomonadaceae</taxon>
        <taxon>Cellulomonas</taxon>
    </lineage>
</organism>
<proteinExistence type="predicted"/>
<gene>
    <name evidence="8" type="ORF">D1825_05025</name>
</gene>
<name>A0A413RP26_9CELL</name>
<dbReference type="Proteomes" id="UP000283374">
    <property type="component" value="Unassembled WGS sequence"/>
</dbReference>
<dbReference type="EMBL" id="QWKP01000146">
    <property type="protein sequence ID" value="RHA43717.1"/>
    <property type="molecule type" value="Genomic_DNA"/>
</dbReference>
<keyword evidence="9" id="KW-1185">Reference proteome</keyword>
<feature type="compositionally biased region" description="Basic residues" evidence="5">
    <location>
        <begin position="336"/>
        <end position="348"/>
    </location>
</feature>
<evidence type="ECO:0000256" key="5">
    <source>
        <dbReference type="SAM" id="MobiDB-lite"/>
    </source>
</evidence>
<keyword evidence="4 6" id="KW-0472">Membrane</keyword>
<evidence type="ECO:0000256" key="6">
    <source>
        <dbReference type="SAM" id="Phobius"/>
    </source>
</evidence>
<feature type="compositionally biased region" description="Low complexity" evidence="5">
    <location>
        <begin position="349"/>
        <end position="361"/>
    </location>
</feature>
<evidence type="ECO:0000256" key="4">
    <source>
        <dbReference type="ARBA" id="ARBA00023136"/>
    </source>
</evidence>
<feature type="compositionally biased region" description="Basic residues" evidence="5">
    <location>
        <begin position="213"/>
        <end position="227"/>
    </location>
</feature>
<feature type="transmembrane region" description="Helical" evidence="6">
    <location>
        <begin position="26"/>
        <end position="45"/>
    </location>
</feature>
<accession>A0A413RP26</accession>
<feature type="compositionally biased region" description="Gly residues" evidence="5">
    <location>
        <begin position="164"/>
        <end position="177"/>
    </location>
</feature>